<feature type="transmembrane region" description="Helical" evidence="6">
    <location>
        <begin position="100"/>
        <end position="118"/>
    </location>
</feature>
<keyword evidence="3 6" id="KW-0812">Transmembrane</keyword>
<protein>
    <submittedName>
        <fullName evidence="7">Uncharacterized protein</fullName>
    </submittedName>
</protein>
<dbReference type="EMBL" id="JBJQOH010000004">
    <property type="protein sequence ID" value="KAL3688795.1"/>
    <property type="molecule type" value="Genomic_DNA"/>
</dbReference>
<dbReference type="GO" id="GO:0016020">
    <property type="term" value="C:membrane"/>
    <property type="evidence" value="ECO:0007669"/>
    <property type="project" value="UniProtKB-SubCell"/>
</dbReference>
<comment type="subcellular location">
    <subcellularLocation>
        <location evidence="1">Membrane</location>
        <topology evidence="1">Multi-pass membrane protein</topology>
    </subcellularLocation>
</comment>
<evidence type="ECO:0000256" key="6">
    <source>
        <dbReference type="SAM" id="Phobius"/>
    </source>
</evidence>
<dbReference type="PANTHER" id="PTHR31621:SF66">
    <property type="entry name" value="PROTEIN DMP2"/>
    <property type="match status" value="1"/>
</dbReference>
<keyword evidence="8" id="KW-1185">Reference proteome</keyword>
<proteinExistence type="inferred from homology"/>
<name>A0ABD3HEI9_9MARC</name>
<accession>A0ABD3HEI9</accession>
<evidence type="ECO:0000313" key="8">
    <source>
        <dbReference type="Proteomes" id="UP001633002"/>
    </source>
</evidence>
<sequence>MASSSSVNPDKFTNLVRLLPTGTFVAFSVLVPIITNDGNCHTLEKTVTGIVVGLFAFLCAFSTFTDSFVTSDGTICLTLLCTPLTDCYYAGVPSNVLKSIPIPVNFLVGLLFAFAPPARHGIGNGVRITGTVSDKSRQLLDTSTETPEI</sequence>
<reference evidence="7 8" key="1">
    <citation type="submission" date="2024-09" db="EMBL/GenBank/DDBJ databases">
        <title>Chromosome-scale assembly of Riccia sorocarpa.</title>
        <authorList>
            <person name="Paukszto L."/>
        </authorList>
    </citation>
    <scope>NUCLEOTIDE SEQUENCE [LARGE SCALE GENOMIC DNA]</scope>
    <source>
        <strain evidence="7">LP-2024</strain>
        <tissue evidence="7">Aerial parts of the thallus</tissue>
    </source>
</reference>
<evidence type="ECO:0000256" key="2">
    <source>
        <dbReference type="ARBA" id="ARBA00008707"/>
    </source>
</evidence>
<feature type="transmembrane region" description="Helical" evidence="6">
    <location>
        <begin position="46"/>
        <end position="64"/>
    </location>
</feature>
<feature type="transmembrane region" description="Helical" evidence="6">
    <location>
        <begin position="15"/>
        <end position="34"/>
    </location>
</feature>
<evidence type="ECO:0000256" key="4">
    <source>
        <dbReference type="ARBA" id="ARBA00022989"/>
    </source>
</evidence>
<comment type="similarity">
    <text evidence="2">Belongs to the plant DMP1 protein family.</text>
</comment>
<gene>
    <name evidence="7" type="ORF">R1sor_015104</name>
</gene>
<evidence type="ECO:0000313" key="7">
    <source>
        <dbReference type="EMBL" id="KAL3688795.1"/>
    </source>
</evidence>
<keyword evidence="5 6" id="KW-0472">Membrane</keyword>
<evidence type="ECO:0000256" key="3">
    <source>
        <dbReference type="ARBA" id="ARBA00022692"/>
    </source>
</evidence>
<dbReference type="InterPro" id="IPR007770">
    <property type="entry name" value="DMP"/>
</dbReference>
<dbReference type="GO" id="GO:0005737">
    <property type="term" value="C:cytoplasm"/>
    <property type="evidence" value="ECO:0007669"/>
    <property type="project" value="UniProtKB-ARBA"/>
</dbReference>
<dbReference type="Pfam" id="PF05078">
    <property type="entry name" value="DUF679"/>
    <property type="match status" value="1"/>
</dbReference>
<comment type="caution">
    <text evidence="7">The sequence shown here is derived from an EMBL/GenBank/DDBJ whole genome shotgun (WGS) entry which is preliminary data.</text>
</comment>
<organism evidence="7 8">
    <name type="scientific">Riccia sorocarpa</name>
    <dbReference type="NCBI Taxonomy" id="122646"/>
    <lineage>
        <taxon>Eukaryota</taxon>
        <taxon>Viridiplantae</taxon>
        <taxon>Streptophyta</taxon>
        <taxon>Embryophyta</taxon>
        <taxon>Marchantiophyta</taxon>
        <taxon>Marchantiopsida</taxon>
        <taxon>Marchantiidae</taxon>
        <taxon>Marchantiales</taxon>
        <taxon>Ricciaceae</taxon>
        <taxon>Riccia</taxon>
    </lineage>
</organism>
<evidence type="ECO:0000256" key="1">
    <source>
        <dbReference type="ARBA" id="ARBA00004141"/>
    </source>
</evidence>
<keyword evidence="4 6" id="KW-1133">Transmembrane helix</keyword>
<dbReference type="Proteomes" id="UP001633002">
    <property type="component" value="Unassembled WGS sequence"/>
</dbReference>
<dbReference type="AlphaFoldDB" id="A0ABD3HEI9"/>
<dbReference type="PANTHER" id="PTHR31621">
    <property type="entry name" value="PROTEIN DMP3"/>
    <property type="match status" value="1"/>
</dbReference>
<evidence type="ECO:0000256" key="5">
    <source>
        <dbReference type="ARBA" id="ARBA00023136"/>
    </source>
</evidence>